<dbReference type="PANTHER" id="PTHR34982:SF1">
    <property type="entry name" value="FLAGELLAR ASSEMBLY PROTEIN FLIH"/>
    <property type="match status" value="1"/>
</dbReference>
<keyword evidence="3" id="KW-0813">Transport</keyword>
<evidence type="ECO:0000256" key="4">
    <source>
        <dbReference type="ARBA" id="ARBA00022795"/>
    </source>
</evidence>
<proteinExistence type="inferred from homology"/>
<name>A0A939BSE8_9BACL</name>
<keyword evidence="10" id="KW-1185">Reference proteome</keyword>
<dbReference type="EMBL" id="JAFBEB010000006">
    <property type="protein sequence ID" value="MBM7590627.1"/>
    <property type="molecule type" value="Genomic_DNA"/>
</dbReference>
<evidence type="ECO:0000313" key="10">
    <source>
        <dbReference type="Proteomes" id="UP000717624"/>
    </source>
</evidence>
<comment type="similarity">
    <text evidence="2">Belongs to the FliH family.</text>
</comment>
<evidence type="ECO:0000256" key="7">
    <source>
        <dbReference type="SAM" id="Coils"/>
    </source>
</evidence>
<evidence type="ECO:0000256" key="6">
    <source>
        <dbReference type="ARBA" id="ARBA00023225"/>
    </source>
</evidence>
<dbReference type="InterPro" id="IPR018035">
    <property type="entry name" value="Flagellar_FliH/T3SS_HrpE"/>
</dbReference>
<gene>
    <name evidence="9" type="ORF">JOD01_002231</name>
</gene>
<dbReference type="AlphaFoldDB" id="A0A939BSE8"/>
<keyword evidence="9" id="KW-0966">Cell projection</keyword>
<dbReference type="Pfam" id="PF02108">
    <property type="entry name" value="FliH"/>
    <property type="match status" value="1"/>
</dbReference>
<dbReference type="GO" id="GO:0015031">
    <property type="term" value="P:protein transport"/>
    <property type="evidence" value="ECO:0007669"/>
    <property type="project" value="UniProtKB-KW"/>
</dbReference>
<keyword evidence="7" id="KW-0175">Coiled coil</keyword>
<dbReference type="InterPro" id="IPR051472">
    <property type="entry name" value="T3SS_Stator/FliH"/>
</dbReference>
<keyword evidence="9" id="KW-0969">Cilium</keyword>
<evidence type="ECO:0000256" key="2">
    <source>
        <dbReference type="ARBA" id="ARBA00006602"/>
    </source>
</evidence>
<evidence type="ECO:0000256" key="1">
    <source>
        <dbReference type="ARBA" id="ARBA00003041"/>
    </source>
</evidence>
<dbReference type="PANTHER" id="PTHR34982">
    <property type="entry name" value="YOP PROTEINS TRANSLOCATION PROTEIN L"/>
    <property type="match status" value="1"/>
</dbReference>
<organism evidence="9 10">
    <name type="scientific">Brevibacillus fulvus</name>
    <dbReference type="NCBI Taxonomy" id="1125967"/>
    <lineage>
        <taxon>Bacteria</taxon>
        <taxon>Bacillati</taxon>
        <taxon>Bacillota</taxon>
        <taxon>Bacilli</taxon>
        <taxon>Bacillales</taxon>
        <taxon>Paenibacillaceae</taxon>
        <taxon>Brevibacillus</taxon>
    </lineage>
</organism>
<keyword evidence="5" id="KW-0653">Protein transport</keyword>
<evidence type="ECO:0000313" key="9">
    <source>
        <dbReference type="EMBL" id="MBM7590627.1"/>
    </source>
</evidence>
<evidence type="ECO:0000256" key="5">
    <source>
        <dbReference type="ARBA" id="ARBA00022927"/>
    </source>
</evidence>
<feature type="domain" description="Flagellar assembly protein FliH/Type III secretion system HrpE" evidence="8">
    <location>
        <begin position="128"/>
        <end position="255"/>
    </location>
</feature>
<keyword evidence="9" id="KW-0282">Flagellum</keyword>
<accession>A0A939BSE8</accession>
<keyword evidence="4" id="KW-1005">Bacterial flagellum biogenesis</keyword>
<feature type="coiled-coil region" evidence="7">
    <location>
        <begin position="29"/>
        <end position="89"/>
    </location>
</feature>
<comment type="function">
    <text evidence="1">Needed for flagellar regrowth and assembly.</text>
</comment>
<evidence type="ECO:0000259" key="8">
    <source>
        <dbReference type="Pfam" id="PF02108"/>
    </source>
</evidence>
<keyword evidence="6" id="KW-1006">Bacterial flagellum protein export</keyword>
<dbReference type="GO" id="GO:0044781">
    <property type="term" value="P:bacterial-type flagellum organization"/>
    <property type="evidence" value="ECO:0007669"/>
    <property type="project" value="UniProtKB-KW"/>
</dbReference>
<dbReference type="GO" id="GO:0005829">
    <property type="term" value="C:cytosol"/>
    <property type="evidence" value="ECO:0007669"/>
    <property type="project" value="TreeGrafter"/>
</dbReference>
<reference evidence="9" key="1">
    <citation type="submission" date="2021-01" db="EMBL/GenBank/DDBJ databases">
        <title>Genomic Encyclopedia of Type Strains, Phase IV (KMG-IV): sequencing the most valuable type-strain genomes for metagenomic binning, comparative biology and taxonomic classification.</title>
        <authorList>
            <person name="Goeker M."/>
        </authorList>
    </citation>
    <scope>NUCLEOTIDE SEQUENCE</scope>
    <source>
        <strain evidence="9">DSM 25523</strain>
    </source>
</reference>
<comment type="caution">
    <text evidence="9">The sequence shown here is derived from an EMBL/GenBank/DDBJ whole genome shotgun (WGS) entry which is preliminary data.</text>
</comment>
<protein>
    <submittedName>
        <fullName evidence="9">Flagellar assembly protein FliH</fullName>
    </submittedName>
</protein>
<evidence type="ECO:0000256" key="3">
    <source>
        <dbReference type="ARBA" id="ARBA00022448"/>
    </source>
</evidence>
<dbReference type="Proteomes" id="UP000717624">
    <property type="component" value="Unassembled WGS sequence"/>
</dbReference>
<sequence>MSRIIKSSHYSTIQEKMLLTAKLPLPIMTEEDAQKLQEQEEKISFADQEAKKIVRDAEEMAEKIMQEAVQQAEQLKQQARQEIEQWWKQKQEEAERLYAATFEEAKENGYAAGLDEGKTLVLQEEREKIEAAAELVRSAHQKKEQIIAEAEPFLIELSTQIAKKIIGDELESSPEKIRDHVIRVLQRSRIHGEITLCVNHKNHALMEENRAQLLSILEGQAELIIYPDYTVQDDGCVIRTALGSIDARIDTQLSEIKQVLLEIARGSEAT</sequence>